<dbReference type="Proteomes" id="UP001054945">
    <property type="component" value="Unassembled WGS sequence"/>
</dbReference>
<name>A0AAV4UG54_CAEEX</name>
<evidence type="ECO:0000313" key="1">
    <source>
        <dbReference type="EMBL" id="GIY56793.1"/>
    </source>
</evidence>
<reference evidence="1 2" key="1">
    <citation type="submission" date="2021-06" db="EMBL/GenBank/DDBJ databases">
        <title>Caerostris extrusa draft genome.</title>
        <authorList>
            <person name="Kono N."/>
            <person name="Arakawa K."/>
        </authorList>
    </citation>
    <scope>NUCLEOTIDE SEQUENCE [LARGE SCALE GENOMIC DNA]</scope>
</reference>
<gene>
    <name evidence="1" type="ORF">CEXT_491171</name>
</gene>
<accession>A0AAV4UG54</accession>
<protein>
    <submittedName>
        <fullName evidence="1">Uncharacterized protein</fullName>
    </submittedName>
</protein>
<dbReference type="AlphaFoldDB" id="A0AAV4UG54"/>
<comment type="caution">
    <text evidence="1">The sequence shown here is derived from an EMBL/GenBank/DDBJ whole genome shotgun (WGS) entry which is preliminary data.</text>
</comment>
<proteinExistence type="predicted"/>
<dbReference type="EMBL" id="BPLR01012811">
    <property type="protein sequence ID" value="GIY56793.1"/>
    <property type="molecule type" value="Genomic_DNA"/>
</dbReference>
<organism evidence="1 2">
    <name type="scientific">Caerostris extrusa</name>
    <name type="common">Bark spider</name>
    <name type="synonym">Caerostris bankana</name>
    <dbReference type="NCBI Taxonomy" id="172846"/>
    <lineage>
        <taxon>Eukaryota</taxon>
        <taxon>Metazoa</taxon>
        <taxon>Ecdysozoa</taxon>
        <taxon>Arthropoda</taxon>
        <taxon>Chelicerata</taxon>
        <taxon>Arachnida</taxon>
        <taxon>Araneae</taxon>
        <taxon>Araneomorphae</taxon>
        <taxon>Entelegynae</taxon>
        <taxon>Araneoidea</taxon>
        <taxon>Araneidae</taxon>
        <taxon>Caerostris</taxon>
    </lineage>
</organism>
<keyword evidence="2" id="KW-1185">Reference proteome</keyword>
<evidence type="ECO:0000313" key="2">
    <source>
        <dbReference type="Proteomes" id="UP001054945"/>
    </source>
</evidence>
<sequence>MIKSGNFLNSGEDFKLASSRSRSRWSQFFVIGPQITGKRQNNGYFYQVDPHQSSLNRMLPLNEHAYLHKSQMTNPNNLRNNSAKFPNSMPNTGFQSFSLNRGFQMNHQQRVPIKQNKSNFTSNTPEVISTNPKRNGFGLINRVSQPSSIPAELLLHENVKINRKAELLIKDQASSI</sequence>